<accession>A0AAE0J4Y0</accession>
<keyword evidence="9 12" id="KW-0460">Magnesium</keyword>
<dbReference type="GO" id="GO:0005524">
    <property type="term" value="F:ATP binding"/>
    <property type="evidence" value="ECO:0007669"/>
    <property type="project" value="UniProtKB-KW"/>
</dbReference>
<evidence type="ECO:0000313" key="14">
    <source>
        <dbReference type="Proteomes" id="UP001286456"/>
    </source>
</evidence>
<comment type="function">
    <text evidence="12">IMP-specific 5'-nucleotidase involved in IMP (inositol monophosphate) degradation.</text>
</comment>
<dbReference type="EC" id="3.1.3.-" evidence="12"/>
<dbReference type="PIRSF" id="PIRSF028836">
    <property type="entry name" value="ISN1"/>
    <property type="match status" value="1"/>
</dbReference>
<evidence type="ECO:0000256" key="7">
    <source>
        <dbReference type="ARBA" id="ARBA00022801"/>
    </source>
</evidence>
<keyword evidence="6" id="KW-0547">Nucleotide-binding</keyword>
<dbReference type="GO" id="GO:0009117">
    <property type="term" value="P:nucleotide metabolic process"/>
    <property type="evidence" value="ECO:0007669"/>
    <property type="project" value="UniProtKB-KW"/>
</dbReference>
<comment type="similarity">
    <text evidence="2 12">Belongs to the ISN1 family.</text>
</comment>
<dbReference type="Proteomes" id="UP001286456">
    <property type="component" value="Unassembled WGS sequence"/>
</dbReference>
<evidence type="ECO:0000256" key="6">
    <source>
        <dbReference type="ARBA" id="ARBA00022741"/>
    </source>
</evidence>
<reference evidence="13" key="1">
    <citation type="journal article" date="2023" name="Mol. Phylogenet. Evol.">
        <title>Genome-scale phylogeny and comparative genomics of the fungal order Sordariales.</title>
        <authorList>
            <person name="Hensen N."/>
            <person name="Bonometti L."/>
            <person name="Westerberg I."/>
            <person name="Brannstrom I.O."/>
            <person name="Guillou S."/>
            <person name="Cros-Aarteil S."/>
            <person name="Calhoun S."/>
            <person name="Haridas S."/>
            <person name="Kuo A."/>
            <person name="Mondo S."/>
            <person name="Pangilinan J."/>
            <person name="Riley R."/>
            <person name="LaButti K."/>
            <person name="Andreopoulos B."/>
            <person name="Lipzen A."/>
            <person name="Chen C."/>
            <person name="Yan M."/>
            <person name="Daum C."/>
            <person name="Ng V."/>
            <person name="Clum A."/>
            <person name="Steindorff A."/>
            <person name="Ohm R.A."/>
            <person name="Martin F."/>
            <person name="Silar P."/>
            <person name="Natvig D.O."/>
            <person name="Lalanne C."/>
            <person name="Gautier V."/>
            <person name="Ament-Velasquez S.L."/>
            <person name="Kruys A."/>
            <person name="Hutchinson M.I."/>
            <person name="Powell A.J."/>
            <person name="Barry K."/>
            <person name="Miller A.N."/>
            <person name="Grigoriev I.V."/>
            <person name="Debuchy R."/>
            <person name="Gladieux P."/>
            <person name="Hiltunen Thoren M."/>
            <person name="Johannesson H."/>
        </authorList>
    </citation>
    <scope>NUCLEOTIDE SEQUENCE</scope>
    <source>
        <strain evidence="13">SMH4131-1</strain>
    </source>
</reference>
<dbReference type="GO" id="GO:0071590">
    <property type="term" value="P:nicotinamide riboside biosynthetic process"/>
    <property type="evidence" value="ECO:0007669"/>
    <property type="project" value="TreeGrafter"/>
</dbReference>
<evidence type="ECO:0000256" key="4">
    <source>
        <dbReference type="ARBA" id="ARBA00015544"/>
    </source>
</evidence>
<protein>
    <recommendedName>
        <fullName evidence="4 12">IMP-specific 5'-nucleotidase 1</fullName>
        <ecNumber evidence="12">3.1.3.-</ecNumber>
    </recommendedName>
</protein>
<dbReference type="GO" id="GO:0000287">
    <property type="term" value="F:magnesium ion binding"/>
    <property type="evidence" value="ECO:0007669"/>
    <property type="project" value="InterPro"/>
</dbReference>
<evidence type="ECO:0000256" key="2">
    <source>
        <dbReference type="ARBA" id="ARBA00005307"/>
    </source>
</evidence>
<sequence length="458" mass="50592">MTSRYRVEYALKTHRRDQLIEWIKGLLAVPFVLYSQPTGVFEGQGKNSLARTREEAHRRYSEILRDVELMIDDHIAHQNDAENPFPSKLKLLVPSIGVFFTRLPLEAAFKFQDRKRYISSRRFVSPSFNDIRLMLNSAQIMAVTTHGTLQLATFDGDVTLYDDGQSLEPDSPVISRLLDLLRKNVKIGIVTAAGYTTADRYYERLHGLLDAMANSADLTPSQKQSLVVMGGEANYLFEFSPSSPHLLSPVPRARWLTPEMKTWDQHDIASLLDVAEAALRDCIKSLNLPATVMRKDRAVGIIPLRPDLRIPRESLEEVVLVVQKILELSMVGRARRVPFCAFNGGRDVFVDIGDKSWGVTVVQRWFGGQHGNDALSSSSSASSSVSVSGGIGIGGSGNGNGDGFIKGENTLHVGDQFLSAGANDFRARSVGTTAWIASPLETVELLDELGELMGKKMS</sequence>
<dbReference type="Pfam" id="PF06437">
    <property type="entry name" value="ISN1"/>
    <property type="match status" value="1"/>
</dbReference>
<name>A0AAE0J4Y0_9PEZI</name>
<keyword evidence="14" id="KW-1185">Reference proteome</keyword>
<keyword evidence="8" id="KW-0067">ATP-binding</keyword>
<comment type="catalytic activity">
    <reaction evidence="11">
        <text>IMP + H2O = inosine + phosphate</text>
        <dbReference type="Rhea" id="RHEA:27718"/>
        <dbReference type="ChEBI" id="CHEBI:15377"/>
        <dbReference type="ChEBI" id="CHEBI:17596"/>
        <dbReference type="ChEBI" id="CHEBI:43474"/>
        <dbReference type="ChEBI" id="CHEBI:58053"/>
        <dbReference type="EC" id="3.1.3.99"/>
    </reaction>
</comment>
<evidence type="ECO:0000256" key="9">
    <source>
        <dbReference type="ARBA" id="ARBA00022842"/>
    </source>
</evidence>
<evidence type="ECO:0000256" key="10">
    <source>
        <dbReference type="ARBA" id="ARBA00023080"/>
    </source>
</evidence>
<evidence type="ECO:0000256" key="3">
    <source>
        <dbReference type="ARBA" id="ARBA00011881"/>
    </source>
</evidence>
<evidence type="ECO:0000256" key="11">
    <source>
        <dbReference type="ARBA" id="ARBA00047413"/>
    </source>
</evidence>
<evidence type="ECO:0000256" key="8">
    <source>
        <dbReference type="ARBA" id="ARBA00022840"/>
    </source>
</evidence>
<organism evidence="13 14">
    <name type="scientific">Cercophora scortea</name>
    <dbReference type="NCBI Taxonomy" id="314031"/>
    <lineage>
        <taxon>Eukaryota</taxon>
        <taxon>Fungi</taxon>
        <taxon>Dikarya</taxon>
        <taxon>Ascomycota</taxon>
        <taxon>Pezizomycotina</taxon>
        <taxon>Sordariomycetes</taxon>
        <taxon>Sordariomycetidae</taxon>
        <taxon>Sordariales</taxon>
        <taxon>Lasiosphaeriaceae</taxon>
        <taxon>Cercophora</taxon>
    </lineage>
</organism>
<dbReference type="GO" id="GO:0071592">
    <property type="term" value="P:nicotinic acid riboside biosynthetic process"/>
    <property type="evidence" value="ECO:0007669"/>
    <property type="project" value="TreeGrafter"/>
</dbReference>
<proteinExistence type="inferred from homology"/>
<evidence type="ECO:0000256" key="5">
    <source>
        <dbReference type="ARBA" id="ARBA00022723"/>
    </source>
</evidence>
<dbReference type="InterPro" id="IPR036412">
    <property type="entry name" value="HAD-like_sf"/>
</dbReference>
<comment type="cofactor">
    <cofactor evidence="1 12">
        <name>Mg(2+)</name>
        <dbReference type="ChEBI" id="CHEBI:18420"/>
    </cofactor>
</comment>
<dbReference type="GO" id="GO:0008253">
    <property type="term" value="F:5'-nucleotidase activity"/>
    <property type="evidence" value="ECO:0007669"/>
    <property type="project" value="InterPro"/>
</dbReference>
<evidence type="ECO:0000313" key="13">
    <source>
        <dbReference type="EMBL" id="KAK3337001.1"/>
    </source>
</evidence>
<dbReference type="PANTHER" id="PTHR28213:SF1">
    <property type="entry name" value="IMP-SPECIFIC 5'-NUCLEOTIDASE 1"/>
    <property type="match status" value="1"/>
</dbReference>
<comment type="caution">
    <text evidence="13">The sequence shown here is derived from an EMBL/GenBank/DDBJ whole genome shotgun (WGS) entry which is preliminary data.</text>
</comment>
<dbReference type="GO" id="GO:0006190">
    <property type="term" value="P:inosine salvage"/>
    <property type="evidence" value="ECO:0007669"/>
    <property type="project" value="InterPro"/>
</dbReference>
<keyword evidence="7 12" id="KW-0378">Hydrolase</keyword>
<dbReference type="PANTHER" id="PTHR28213">
    <property type="entry name" value="IMP-SPECIFIC 5'-NUCLEOTIDASE 1"/>
    <property type="match status" value="1"/>
</dbReference>
<comment type="subunit">
    <text evidence="3 12">Homotetramer.</text>
</comment>
<dbReference type="AlphaFoldDB" id="A0AAE0J4Y0"/>
<keyword evidence="5" id="KW-0479">Metal-binding</keyword>
<gene>
    <name evidence="13" type="ORF">B0T19DRAFT_411235</name>
</gene>
<dbReference type="EMBL" id="JAUEPO010000001">
    <property type="protein sequence ID" value="KAK3337001.1"/>
    <property type="molecule type" value="Genomic_DNA"/>
</dbReference>
<dbReference type="InterPro" id="IPR009453">
    <property type="entry name" value="ISN1"/>
</dbReference>
<evidence type="ECO:0000256" key="1">
    <source>
        <dbReference type="ARBA" id="ARBA00001946"/>
    </source>
</evidence>
<dbReference type="SUPFAM" id="SSF56784">
    <property type="entry name" value="HAD-like"/>
    <property type="match status" value="1"/>
</dbReference>
<keyword evidence="10 12" id="KW-0546">Nucleotide metabolism</keyword>
<evidence type="ECO:0000256" key="12">
    <source>
        <dbReference type="PIRNR" id="PIRNR028836"/>
    </source>
</evidence>
<reference evidence="13" key="2">
    <citation type="submission" date="2023-06" db="EMBL/GenBank/DDBJ databases">
        <authorList>
            <consortium name="Lawrence Berkeley National Laboratory"/>
            <person name="Haridas S."/>
            <person name="Hensen N."/>
            <person name="Bonometti L."/>
            <person name="Westerberg I."/>
            <person name="Brannstrom I.O."/>
            <person name="Guillou S."/>
            <person name="Cros-Aarteil S."/>
            <person name="Calhoun S."/>
            <person name="Kuo A."/>
            <person name="Mondo S."/>
            <person name="Pangilinan J."/>
            <person name="Riley R."/>
            <person name="Labutti K."/>
            <person name="Andreopoulos B."/>
            <person name="Lipzen A."/>
            <person name="Chen C."/>
            <person name="Yanf M."/>
            <person name="Daum C."/>
            <person name="Ng V."/>
            <person name="Clum A."/>
            <person name="Steindorff A."/>
            <person name="Ohm R."/>
            <person name="Martin F."/>
            <person name="Silar P."/>
            <person name="Natvig D."/>
            <person name="Lalanne C."/>
            <person name="Gautier V."/>
            <person name="Ament-Velasquez S.L."/>
            <person name="Kruys A."/>
            <person name="Hutchinson M.I."/>
            <person name="Powell A.J."/>
            <person name="Barry K."/>
            <person name="Miller A.N."/>
            <person name="Grigoriev I.V."/>
            <person name="Debuchy R."/>
            <person name="Gladieux P."/>
            <person name="Thoren M.H."/>
            <person name="Johannesson H."/>
        </authorList>
    </citation>
    <scope>NUCLEOTIDE SEQUENCE</scope>
    <source>
        <strain evidence="13">SMH4131-1</strain>
    </source>
</reference>